<accession>A0AAJ5WRS1</accession>
<reference evidence="1" key="1">
    <citation type="submission" date="2023-03" db="EMBL/GenBank/DDBJ databases">
        <title>Andean soil-derived lignocellulolytic bacterial consortium as a source of novel taxa and putative plastic-active enzymes.</title>
        <authorList>
            <person name="Diaz-Garcia L."/>
            <person name="Chuvochina M."/>
            <person name="Feuerriegel G."/>
            <person name="Bunk B."/>
            <person name="Sproer C."/>
            <person name="Streit W.R."/>
            <person name="Rodriguez L.M."/>
            <person name="Overmann J."/>
            <person name="Jimenez D.J."/>
        </authorList>
    </citation>
    <scope>NUCLEOTIDE SEQUENCE</scope>
    <source>
        <strain evidence="1">MAG 7</strain>
    </source>
</reference>
<sequence>MLLQPIDIEEIRDLKSTWGEFVLRLAGLCEGQITENRHWYWLIKDEQQFCIVEVRKADPDLYPSPYTPKKNDYVLIFSPDKDKFDIVLPQPLLLEIIREVSQRYAAKRLWLINRFYSHLLLGLPPLAPVPTRFSLTQTITLVIPTAFSGA</sequence>
<protein>
    <submittedName>
        <fullName evidence="1">Uncharacterized protein</fullName>
    </submittedName>
</protein>
<organism evidence="1 2">
    <name type="scientific">Candidatus Pseudobacter hemicellulosilyticus</name>
    <dbReference type="NCBI Taxonomy" id="3121375"/>
    <lineage>
        <taxon>Bacteria</taxon>
        <taxon>Pseudomonadati</taxon>
        <taxon>Bacteroidota</taxon>
        <taxon>Chitinophagia</taxon>
        <taxon>Chitinophagales</taxon>
        <taxon>Chitinophagaceae</taxon>
        <taxon>Pseudobacter</taxon>
    </lineage>
</organism>
<evidence type="ECO:0000313" key="1">
    <source>
        <dbReference type="EMBL" id="WEK36129.1"/>
    </source>
</evidence>
<dbReference type="EMBL" id="CP119311">
    <property type="protein sequence ID" value="WEK36129.1"/>
    <property type="molecule type" value="Genomic_DNA"/>
</dbReference>
<gene>
    <name evidence="1" type="ORF">P0Y53_01330</name>
</gene>
<name>A0AAJ5WRS1_9BACT</name>
<proteinExistence type="predicted"/>
<dbReference type="Proteomes" id="UP001220610">
    <property type="component" value="Chromosome"/>
</dbReference>
<dbReference type="AlphaFoldDB" id="A0AAJ5WRS1"/>
<evidence type="ECO:0000313" key="2">
    <source>
        <dbReference type="Proteomes" id="UP001220610"/>
    </source>
</evidence>